<dbReference type="Gene3D" id="3.30.428.10">
    <property type="entry name" value="HIT-like"/>
    <property type="match status" value="1"/>
</dbReference>
<evidence type="ECO:0000313" key="4">
    <source>
        <dbReference type="Proteomes" id="UP000189670"/>
    </source>
</evidence>
<accession>A0A1V1PHH4</accession>
<dbReference type="Pfam" id="PF11969">
    <property type="entry name" value="DcpS_C"/>
    <property type="match status" value="1"/>
</dbReference>
<dbReference type="EMBL" id="ATBP01000015">
    <property type="protein sequence ID" value="ETR74240.1"/>
    <property type="molecule type" value="Genomic_DNA"/>
</dbReference>
<proteinExistence type="predicted"/>
<evidence type="ECO:0000313" key="3">
    <source>
        <dbReference type="EMBL" id="ETR74240.1"/>
    </source>
</evidence>
<feature type="short sequence motif" description="Histidine triad motif" evidence="1">
    <location>
        <begin position="138"/>
        <end position="142"/>
    </location>
</feature>
<protein>
    <recommendedName>
        <fullName evidence="2">HIT domain-containing protein</fullName>
    </recommendedName>
</protein>
<sequence>MIETTSSSLIPNIYPINTNGILSQSVYDEILIDFDGCRLCWAIDKQGQREPVNQILYETDDYCLIPALGSIIPGYVLLVSKEHMNSCATLSEDVINSLESQLNQILKLLKIKFPNRNWIVFEQGSTVCSETKGCCIDHLHLHIVPVGNTIISDSVSKLASTPKRLSSISDLPILLSNQNSHYLYFRDTNDNNTVLTVEYPSQFVRKVKL</sequence>
<organism evidence="3 4">
    <name type="scientific">Candidatus Magnetoglobus multicellularis str. Araruama</name>
    <dbReference type="NCBI Taxonomy" id="890399"/>
    <lineage>
        <taxon>Bacteria</taxon>
        <taxon>Pseudomonadati</taxon>
        <taxon>Thermodesulfobacteriota</taxon>
        <taxon>Desulfobacteria</taxon>
        <taxon>Desulfobacterales</taxon>
        <taxon>Desulfobacteraceae</taxon>
        <taxon>Candidatus Magnetoglobus</taxon>
    </lineage>
</organism>
<feature type="domain" description="HIT" evidence="2">
    <location>
        <begin position="42"/>
        <end position="156"/>
    </location>
</feature>
<dbReference type="InterPro" id="IPR036265">
    <property type="entry name" value="HIT-like_sf"/>
</dbReference>
<dbReference type="AlphaFoldDB" id="A0A1V1PHH4"/>
<dbReference type="InterPro" id="IPR011146">
    <property type="entry name" value="HIT-like"/>
</dbReference>
<name>A0A1V1PHH4_9BACT</name>
<dbReference type="Proteomes" id="UP000189670">
    <property type="component" value="Unassembled WGS sequence"/>
</dbReference>
<dbReference type="SUPFAM" id="SSF54197">
    <property type="entry name" value="HIT-like"/>
    <property type="match status" value="1"/>
</dbReference>
<evidence type="ECO:0000259" key="2">
    <source>
        <dbReference type="PROSITE" id="PS51084"/>
    </source>
</evidence>
<reference evidence="4" key="1">
    <citation type="submission" date="2012-11" db="EMBL/GenBank/DDBJ databases">
        <authorList>
            <person name="Lucero-Rivera Y.E."/>
            <person name="Tovar-Ramirez D."/>
        </authorList>
    </citation>
    <scope>NUCLEOTIDE SEQUENCE [LARGE SCALE GENOMIC DNA]</scope>
    <source>
        <strain evidence="4">Araruama</strain>
    </source>
</reference>
<gene>
    <name evidence="3" type="ORF">OMM_00348</name>
</gene>
<dbReference type="GO" id="GO:0003824">
    <property type="term" value="F:catalytic activity"/>
    <property type="evidence" value="ECO:0007669"/>
    <property type="project" value="InterPro"/>
</dbReference>
<comment type="caution">
    <text evidence="3">The sequence shown here is derived from an EMBL/GenBank/DDBJ whole genome shotgun (WGS) entry which is preliminary data.</text>
</comment>
<dbReference type="PROSITE" id="PS51084">
    <property type="entry name" value="HIT_2"/>
    <property type="match status" value="1"/>
</dbReference>
<evidence type="ECO:0000256" key="1">
    <source>
        <dbReference type="PROSITE-ProRule" id="PRU00464"/>
    </source>
</evidence>